<evidence type="ECO:0000256" key="1">
    <source>
        <dbReference type="SAM" id="MobiDB-lite"/>
    </source>
</evidence>
<feature type="region of interest" description="Disordered" evidence="1">
    <location>
        <begin position="35"/>
        <end position="102"/>
    </location>
</feature>
<proteinExistence type="predicted"/>
<dbReference type="Proteomes" id="UP000823674">
    <property type="component" value="Chromosome A05"/>
</dbReference>
<reference evidence="2 3" key="1">
    <citation type="submission" date="2021-03" db="EMBL/GenBank/DDBJ databases">
        <authorList>
            <person name="King G.J."/>
            <person name="Bancroft I."/>
            <person name="Baten A."/>
            <person name="Bloomfield J."/>
            <person name="Borpatragohain P."/>
            <person name="He Z."/>
            <person name="Irish N."/>
            <person name="Irwin J."/>
            <person name="Liu K."/>
            <person name="Mauleon R.P."/>
            <person name="Moore J."/>
            <person name="Morris R."/>
            <person name="Ostergaard L."/>
            <person name="Wang B."/>
            <person name="Wells R."/>
        </authorList>
    </citation>
    <scope>NUCLEOTIDE SEQUENCE [LARGE SCALE GENOMIC DNA]</scope>
    <source>
        <strain evidence="2">R-o-18</strain>
        <tissue evidence="2">Leaf</tissue>
    </source>
</reference>
<sequence>MGDVGQDQAAINAQLLADNEELRASLRTITAELAQMRQGGRPNGPRPPGRHQPDPHDTDSDADSTDDTRSQDEERPNRGGVACTGTNRIQATIDPGVGRLKA</sequence>
<evidence type="ECO:0000313" key="3">
    <source>
        <dbReference type="Proteomes" id="UP000823674"/>
    </source>
</evidence>
<evidence type="ECO:0000313" key="2">
    <source>
        <dbReference type="EMBL" id="KAG5397651.1"/>
    </source>
</evidence>
<comment type="caution">
    <text evidence="2">The sequence shown here is derived from an EMBL/GenBank/DDBJ whole genome shotgun (WGS) entry which is preliminary data.</text>
</comment>
<accession>A0ABQ7MFX0</accession>
<organism evidence="2 3">
    <name type="scientific">Brassica rapa subsp. trilocularis</name>
    <dbReference type="NCBI Taxonomy" id="1813537"/>
    <lineage>
        <taxon>Eukaryota</taxon>
        <taxon>Viridiplantae</taxon>
        <taxon>Streptophyta</taxon>
        <taxon>Embryophyta</taxon>
        <taxon>Tracheophyta</taxon>
        <taxon>Spermatophyta</taxon>
        <taxon>Magnoliopsida</taxon>
        <taxon>eudicotyledons</taxon>
        <taxon>Gunneridae</taxon>
        <taxon>Pentapetalae</taxon>
        <taxon>rosids</taxon>
        <taxon>malvids</taxon>
        <taxon>Brassicales</taxon>
        <taxon>Brassicaceae</taxon>
        <taxon>Brassiceae</taxon>
        <taxon>Brassica</taxon>
    </lineage>
</organism>
<dbReference type="EMBL" id="JADBGQ010000005">
    <property type="protein sequence ID" value="KAG5397651.1"/>
    <property type="molecule type" value="Genomic_DNA"/>
</dbReference>
<feature type="compositionally biased region" description="Basic and acidic residues" evidence="1">
    <location>
        <begin position="66"/>
        <end position="77"/>
    </location>
</feature>
<protein>
    <submittedName>
        <fullName evidence="2">Uncharacterized protein</fullName>
    </submittedName>
</protein>
<keyword evidence="3" id="KW-1185">Reference proteome</keyword>
<name>A0ABQ7MFX0_BRACM</name>
<gene>
    <name evidence="2" type="primary">A05g505990.1_BraROA</name>
    <name evidence="2" type="ORF">IGI04_019465</name>
</gene>